<feature type="compositionally biased region" description="Low complexity" evidence="10">
    <location>
        <begin position="530"/>
        <end position="541"/>
    </location>
</feature>
<feature type="repeat" description="TPR" evidence="8">
    <location>
        <begin position="380"/>
        <end position="413"/>
    </location>
</feature>
<proteinExistence type="inferred from homology"/>
<dbReference type="PROSITE" id="PS50005">
    <property type="entry name" value="TPR"/>
    <property type="match status" value="2"/>
</dbReference>
<dbReference type="InterPro" id="IPR032675">
    <property type="entry name" value="LRR_dom_sf"/>
</dbReference>
<evidence type="ECO:0000256" key="3">
    <source>
        <dbReference type="ARBA" id="ARBA00022614"/>
    </source>
</evidence>
<feature type="compositionally biased region" description="Polar residues" evidence="10">
    <location>
        <begin position="518"/>
        <end position="529"/>
    </location>
</feature>
<keyword evidence="6" id="KW-0539">Nucleus</keyword>
<dbReference type="GO" id="GO:0009933">
    <property type="term" value="P:meristem structural organization"/>
    <property type="evidence" value="ECO:0007669"/>
    <property type="project" value="InterPro"/>
</dbReference>
<keyword evidence="12" id="KW-1185">Reference proteome</keyword>
<dbReference type="Proteomes" id="UP000230069">
    <property type="component" value="Unassembled WGS sequence"/>
</dbReference>
<evidence type="ECO:0000313" key="11">
    <source>
        <dbReference type="EMBL" id="PIA41850.1"/>
    </source>
</evidence>
<evidence type="ECO:0000256" key="5">
    <source>
        <dbReference type="ARBA" id="ARBA00022853"/>
    </source>
</evidence>
<feature type="compositionally biased region" description="Polar residues" evidence="10">
    <location>
        <begin position="582"/>
        <end position="599"/>
    </location>
</feature>
<dbReference type="STRING" id="218851.A0A2G5DE91"/>
<dbReference type="Pfam" id="PF13176">
    <property type="entry name" value="TPR_7"/>
    <property type="match status" value="1"/>
</dbReference>
<feature type="coiled-coil region" evidence="9">
    <location>
        <begin position="282"/>
        <end position="322"/>
    </location>
</feature>
<sequence>MGREDVQLSTAKRAYKEAASVGNVQEEARWANVIGDILKNRGEYIEALKWLRIDYDVSVNHLPEKQVLPTCQSLGEVYLRLQNFEEALIYQEEHLKLAKESNDLVEQQRATTQLGRTYHEMFLKSEDDHDAVRNAKKYFKSSMNLARTLKENTSSHRSSHFLKEFIDAHNNLGMLEMDLDNLEEAERILLEGLRICNEEEVIEDDDGRSRLNHNLGSVYMEMRMWDKAREHIEKDIRICKRIEHRQGEAKGYINLGELHYRVQKYDEALLCYQKAIRIAKTMEDEDALVENINQNIKIIKEAVKVMNELKKEEQNLKKLTRTTTMAKGTPRERKFLLQQNAALDVLIEKSSIIFAWLKHLDFAKRKKKVANELCDKEKLSDSFLAIGESYQKLRKFKKAFKWYSKSLNLYKSIGNLEGQALAKINIGDVLDGDGDWIGALEAFKEGYRQGLAVEASMPSIQISALDNMHYSYMIRFDETDEARRLQLKIQELKSSKATVSQIQKLQGDCCSETETEGNDGSSDTTSNTCESIKISESSSTRSKTRKEFEDDETLIELCRSNKNISKTKISQLAKPRNSINQAATSAQNLQKSNSSQYPSVSRKRGRVVLLDDDESDEAEISRSTIQKVPIEDVVASYEFKMNGGSTSFANDFQDETHFVASKDMLNVCSSRNYEESSCSQKSRSLNRGAKDTNCAASASKVDADYISDNQHHISVQIDDQNILVDTRSCMLGDMLSIECMKVEVACLYYLQLSEEKKSRGLLPIIRHMKCGDKALKPLELVEALKDNLWDKRFVEVAIDGWVQKRLMKLYIDCCKKLREAPNMKLLNKLYNLEVSEDEVVVSGCQLQDISIAPLLDGLRQHKTIAMLDLSHNLLGNETMEKLKQIFMLSSQKYGGLTLDLHCNRLGPTALFQICECPVLFARLEVLNISGNRLTDACGSYLSTILENCKALYSLSIDNCSITSRTIQKVADSIDSGSVLAQLSLGHNNPISGNSMVNLLAKLTTLTRFSELNLNGIKLSKPAVDRVCGLAKTSCLSGLMLGGTNISNDGALELMKALSTGPQELVRLDLSYCGLSSHSFQQLCADLASIGGILELNLGGNPIGQEGVNALTSLLVNPQCCLRVLVLNKCCLGLAGVTKIIQALAGNDPLQELNLAGNVNMDMEDILQSGTAQGLSSKCIQPDLNLCNTSPSKKFPDDVGDVQQDISLVNSECNHLEVADSEDGLIKAEPTLSALDDSATSSCRRTTTQPQIQLIQELSAAIGLARQLQLLDLSSNGFTQDLAEALYTAWSSTLRSGGSAQRHVKEHTVHFSVDGKKCCGVEICCKKD</sequence>
<keyword evidence="4" id="KW-0677">Repeat</keyword>
<gene>
    <name evidence="11" type="ORF">AQUCO_02200346v1</name>
</gene>
<name>A0A2G5DE91_AQUCA</name>
<evidence type="ECO:0000256" key="9">
    <source>
        <dbReference type="SAM" id="Coils"/>
    </source>
</evidence>
<dbReference type="GO" id="GO:0042393">
    <property type="term" value="F:histone binding"/>
    <property type="evidence" value="ECO:0007669"/>
    <property type="project" value="UniProtKB-ARBA"/>
</dbReference>
<dbReference type="GO" id="GO:0040029">
    <property type="term" value="P:epigenetic regulation of gene expression"/>
    <property type="evidence" value="ECO:0007669"/>
    <property type="project" value="InterPro"/>
</dbReference>
<dbReference type="InterPro" id="IPR044227">
    <property type="entry name" value="TONSOKU"/>
</dbReference>
<protein>
    <recommendedName>
        <fullName evidence="7">Protein TONSOKU</fullName>
    </recommendedName>
</protein>
<organism evidence="11 12">
    <name type="scientific">Aquilegia coerulea</name>
    <name type="common">Rocky mountain columbine</name>
    <dbReference type="NCBI Taxonomy" id="218851"/>
    <lineage>
        <taxon>Eukaryota</taxon>
        <taxon>Viridiplantae</taxon>
        <taxon>Streptophyta</taxon>
        <taxon>Embryophyta</taxon>
        <taxon>Tracheophyta</taxon>
        <taxon>Spermatophyta</taxon>
        <taxon>Magnoliopsida</taxon>
        <taxon>Ranunculales</taxon>
        <taxon>Ranunculaceae</taxon>
        <taxon>Thalictroideae</taxon>
        <taxon>Aquilegia</taxon>
    </lineage>
</organism>
<keyword evidence="8" id="KW-0802">TPR repeat</keyword>
<dbReference type="FunCoup" id="A0A2G5DE91">
    <property type="interactions" value="1018"/>
</dbReference>
<dbReference type="PANTHER" id="PTHR47684:SF1">
    <property type="entry name" value="PROTEIN TONSOKU"/>
    <property type="match status" value="1"/>
</dbReference>
<feature type="repeat" description="TPR" evidence="8">
    <location>
        <begin position="249"/>
        <end position="282"/>
    </location>
</feature>
<dbReference type="PANTHER" id="PTHR47684">
    <property type="entry name" value="PROTEIN TONSOKU"/>
    <property type="match status" value="1"/>
</dbReference>
<dbReference type="Pfam" id="PF13424">
    <property type="entry name" value="TPR_12"/>
    <property type="match status" value="1"/>
</dbReference>
<reference evidence="11 12" key="1">
    <citation type="submission" date="2017-09" db="EMBL/GenBank/DDBJ databases">
        <title>WGS assembly of Aquilegia coerulea Goldsmith.</title>
        <authorList>
            <person name="Hodges S."/>
            <person name="Kramer E."/>
            <person name="Nordborg M."/>
            <person name="Tomkins J."/>
            <person name="Borevitz J."/>
            <person name="Derieg N."/>
            <person name="Yan J."/>
            <person name="Mihaltcheva S."/>
            <person name="Hayes R.D."/>
            <person name="Rokhsar D."/>
        </authorList>
    </citation>
    <scope>NUCLEOTIDE SEQUENCE [LARGE SCALE GENOMIC DNA]</scope>
    <source>
        <strain evidence="12">cv. Goldsmith</strain>
    </source>
</reference>
<evidence type="ECO:0000256" key="4">
    <source>
        <dbReference type="ARBA" id="ARBA00022737"/>
    </source>
</evidence>
<dbReference type="SUPFAM" id="SSF52047">
    <property type="entry name" value="RNI-like"/>
    <property type="match status" value="1"/>
</dbReference>
<evidence type="ECO:0000256" key="8">
    <source>
        <dbReference type="PROSITE-ProRule" id="PRU00339"/>
    </source>
</evidence>
<comment type="subcellular location">
    <subcellularLocation>
        <location evidence="1">Nucleus</location>
        <location evidence="1">Nucleoplasm</location>
    </subcellularLocation>
</comment>
<evidence type="ECO:0000256" key="2">
    <source>
        <dbReference type="ARBA" id="ARBA00010999"/>
    </source>
</evidence>
<evidence type="ECO:0000256" key="6">
    <source>
        <dbReference type="ARBA" id="ARBA00023242"/>
    </source>
</evidence>
<dbReference type="Pfam" id="PF13374">
    <property type="entry name" value="TPR_10"/>
    <property type="match status" value="1"/>
</dbReference>
<dbReference type="FunFam" id="1.25.40.10:FF:000961">
    <property type="entry name" value="Protein TONSOKU"/>
    <property type="match status" value="1"/>
</dbReference>
<feature type="region of interest" description="Disordered" evidence="10">
    <location>
        <begin position="510"/>
        <end position="546"/>
    </location>
</feature>
<dbReference type="GO" id="GO:0072423">
    <property type="term" value="P:response to DNA damage checkpoint signaling"/>
    <property type="evidence" value="ECO:0007669"/>
    <property type="project" value="InterPro"/>
</dbReference>
<accession>A0A2G5DE91</accession>
<evidence type="ECO:0000313" key="12">
    <source>
        <dbReference type="Proteomes" id="UP000230069"/>
    </source>
</evidence>
<dbReference type="InterPro" id="IPR019734">
    <property type="entry name" value="TPR_rpt"/>
</dbReference>
<feature type="region of interest" description="Disordered" evidence="10">
    <location>
        <begin position="582"/>
        <end position="603"/>
    </location>
</feature>
<dbReference type="Gene3D" id="3.80.10.10">
    <property type="entry name" value="Ribonuclease Inhibitor"/>
    <property type="match status" value="1"/>
</dbReference>
<dbReference type="SMART" id="SM00028">
    <property type="entry name" value="TPR"/>
    <property type="match status" value="5"/>
</dbReference>
<keyword evidence="3" id="KW-0433">Leucine-rich repeat</keyword>
<comment type="similarity">
    <text evidence="2">Belongs to the Tonsoku family.</text>
</comment>
<dbReference type="FunFam" id="3.80.10.10:FF:000500">
    <property type="entry name" value="Protein TONSOKU"/>
    <property type="match status" value="1"/>
</dbReference>
<keyword evidence="5" id="KW-0156">Chromatin regulator</keyword>
<keyword evidence="9" id="KW-0175">Coiled coil</keyword>
<dbReference type="PROSITE" id="PS50293">
    <property type="entry name" value="TPR_REGION"/>
    <property type="match status" value="1"/>
</dbReference>
<dbReference type="InterPro" id="IPR011990">
    <property type="entry name" value="TPR-like_helical_dom_sf"/>
</dbReference>
<evidence type="ECO:0000256" key="10">
    <source>
        <dbReference type="SAM" id="MobiDB-lite"/>
    </source>
</evidence>
<dbReference type="GO" id="GO:0005654">
    <property type="term" value="C:nucleoplasm"/>
    <property type="evidence" value="ECO:0007669"/>
    <property type="project" value="UniProtKB-SubCell"/>
</dbReference>
<dbReference type="OrthoDB" id="626167at2759"/>
<dbReference type="Gene3D" id="1.25.40.10">
    <property type="entry name" value="Tetratricopeptide repeat domain"/>
    <property type="match status" value="2"/>
</dbReference>
<evidence type="ECO:0000256" key="7">
    <source>
        <dbReference type="ARBA" id="ARBA00069409"/>
    </source>
</evidence>
<evidence type="ECO:0000256" key="1">
    <source>
        <dbReference type="ARBA" id="ARBA00004642"/>
    </source>
</evidence>
<dbReference type="SUPFAM" id="SSF48452">
    <property type="entry name" value="TPR-like"/>
    <property type="match status" value="2"/>
</dbReference>
<dbReference type="EMBL" id="KZ305039">
    <property type="protein sequence ID" value="PIA41850.1"/>
    <property type="molecule type" value="Genomic_DNA"/>
</dbReference>
<dbReference type="InParanoid" id="A0A2G5DE91"/>
<dbReference type="SMART" id="SM00368">
    <property type="entry name" value="LRR_RI"/>
    <property type="match status" value="7"/>
</dbReference>